<feature type="transmembrane region" description="Helical" evidence="10">
    <location>
        <begin position="208"/>
        <end position="235"/>
    </location>
</feature>
<evidence type="ECO:0000256" key="1">
    <source>
        <dbReference type="ARBA" id="ARBA00004141"/>
    </source>
</evidence>
<evidence type="ECO:0000313" key="13">
    <source>
        <dbReference type="Proteomes" id="UP001374579"/>
    </source>
</evidence>
<keyword evidence="4 8" id="KW-0297">G-protein coupled receptor</keyword>
<comment type="caution">
    <text evidence="12">The sequence shown here is derived from an EMBL/GenBank/DDBJ whole genome shotgun (WGS) entry which is preliminary data.</text>
</comment>
<dbReference type="SUPFAM" id="SSF81321">
    <property type="entry name" value="Family A G protein-coupled receptor-like"/>
    <property type="match status" value="1"/>
</dbReference>
<name>A0AAN9GJ41_9CAEN</name>
<organism evidence="12 13">
    <name type="scientific">Littorina saxatilis</name>
    <dbReference type="NCBI Taxonomy" id="31220"/>
    <lineage>
        <taxon>Eukaryota</taxon>
        <taxon>Metazoa</taxon>
        <taxon>Spiralia</taxon>
        <taxon>Lophotrochozoa</taxon>
        <taxon>Mollusca</taxon>
        <taxon>Gastropoda</taxon>
        <taxon>Caenogastropoda</taxon>
        <taxon>Littorinimorpha</taxon>
        <taxon>Littorinoidea</taxon>
        <taxon>Littorinidae</taxon>
        <taxon>Littorina</taxon>
    </lineage>
</organism>
<dbReference type="InterPro" id="IPR017452">
    <property type="entry name" value="GPCR_Rhodpsn_7TM"/>
</dbReference>
<sequence>MGSASLVNQSYLYCVDTDLGWGNRSYFTFFSQFNRGATSSLLAAVESGVLVLFFLLSSVSNGVIFYTLSSNRRLRTVTNYLVCNLTLADVCFTLCCPLVAVTRVTASWTLGSFACKTIVYLSFVCGFVTIWTLMLISIDRYTCIVRNTKRRISPSLALILIALVWVVTLAAFTPLLLYFVVKDCPHGSEVVSICTLGWPRTPGVSVPVLFTVIVCGVGFLLPATTLLVCHVCIFVKVHKVRVAMAQQRQRCFSTSSALLANTSVWTTATTTNNNNSVINPAHTTTLRTNQPPVLSGSLAPDPKRQSHSLVVPDSPPPHSQPLLPSTGLTTTTFTTLDARRRRSSRELQVVKTLVYLVLLFFTLWAPIFVVFVFIMRDAYWSVMEVSSQAFMGAMCVAYSNAVLNPLAYGLSTERLRGYLHALLTCSGRLAPSPSPTHFSNGAGVGSVGGGMSGGVQVIRSGGGGGGRVLAAKSSGGTSMS</sequence>
<dbReference type="Proteomes" id="UP001374579">
    <property type="component" value="Unassembled WGS sequence"/>
</dbReference>
<proteinExistence type="inferred from homology"/>
<keyword evidence="7 8" id="KW-0807">Transducer</keyword>
<dbReference type="InterPro" id="IPR000276">
    <property type="entry name" value="GPCR_Rhodpsn"/>
</dbReference>
<feature type="compositionally biased region" description="Polar residues" evidence="9">
    <location>
        <begin position="281"/>
        <end position="292"/>
    </location>
</feature>
<evidence type="ECO:0000256" key="8">
    <source>
        <dbReference type="RuleBase" id="RU000688"/>
    </source>
</evidence>
<feature type="transmembrane region" description="Helical" evidence="10">
    <location>
        <begin position="389"/>
        <end position="410"/>
    </location>
</feature>
<accession>A0AAN9GJ41</accession>
<dbReference type="PROSITE" id="PS50262">
    <property type="entry name" value="G_PROTEIN_RECEP_F1_2"/>
    <property type="match status" value="1"/>
</dbReference>
<keyword evidence="3 10" id="KW-1133">Transmembrane helix</keyword>
<evidence type="ECO:0000256" key="10">
    <source>
        <dbReference type="SAM" id="Phobius"/>
    </source>
</evidence>
<dbReference type="PROSITE" id="PS00237">
    <property type="entry name" value="G_PROTEIN_RECEP_F1_1"/>
    <property type="match status" value="1"/>
</dbReference>
<evidence type="ECO:0000259" key="11">
    <source>
        <dbReference type="PROSITE" id="PS50262"/>
    </source>
</evidence>
<evidence type="ECO:0000256" key="7">
    <source>
        <dbReference type="ARBA" id="ARBA00023224"/>
    </source>
</evidence>
<dbReference type="GO" id="GO:0004930">
    <property type="term" value="F:G protein-coupled receptor activity"/>
    <property type="evidence" value="ECO:0007669"/>
    <property type="project" value="UniProtKB-KW"/>
</dbReference>
<dbReference type="GO" id="GO:0005886">
    <property type="term" value="C:plasma membrane"/>
    <property type="evidence" value="ECO:0007669"/>
    <property type="project" value="TreeGrafter"/>
</dbReference>
<gene>
    <name evidence="12" type="ORF">V1264_014559</name>
</gene>
<feature type="transmembrane region" description="Helical" evidence="10">
    <location>
        <begin position="118"/>
        <end position="136"/>
    </location>
</feature>
<keyword evidence="5 10" id="KW-0472">Membrane</keyword>
<dbReference type="PRINTS" id="PR00237">
    <property type="entry name" value="GPCRRHODOPSN"/>
</dbReference>
<keyword evidence="6 8" id="KW-0675">Receptor</keyword>
<keyword evidence="2 8" id="KW-0812">Transmembrane</keyword>
<comment type="similarity">
    <text evidence="8">Belongs to the G-protein coupled receptor 1 family.</text>
</comment>
<evidence type="ECO:0000256" key="4">
    <source>
        <dbReference type="ARBA" id="ARBA00023040"/>
    </source>
</evidence>
<evidence type="ECO:0000256" key="9">
    <source>
        <dbReference type="SAM" id="MobiDB-lite"/>
    </source>
</evidence>
<dbReference type="CDD" id="cd00637">
    <property type="entry name" value="7tm_classA_rhodopsin-like"/>
    <property type="match status" value="1"/>
</dbReference>
<feature type="region of interest" description="Disordered" evidence="9">
    <location>
        <begin position="276"/>
        <end position="324"/>
    </location>
</feature>
<evidence type="ECO:0000313" key="12">
    <source>
        <dbReference type="EMBL" id="KAK7110733.1"/>
    </source>
</evidence>
<feature type="transmembrane region" description="Helical" evidence="10">
    <location>
        <begin position="349"/>
        <end position="374"/>
    </location>
</feature>
<keyword evidence="13" id="KW-1185">Reference proteome</keyword>
<comment type="subcellular location">
    <subcellularLocation>
        <location evidence="1">Membrane</location>
        <topology evidence="1">Multi-pass membrane protein</topology>
    </subcellularLocation>
</comment>
<dbReference type="EMBL" id="JBAMIC010000003">
    <property type="protein sequence ID" value="KAK7110733.1"/>
    <property type="molecule type" value="Genomic_DNA"/>
</dbReference>
<evidence type="ECO:0000256" key="3">
    <source>
        <dbReference type="ARBA" id="ARBA00022989"/>
    </source>
</evidence>
<feature type="transmembrane region" description="Helical" evidence="10">
    <location>
        <begin position="80"/>
        <end position="106"/>
    </location>
</feature>
<dbReference type="Pfam" id="PF00001">
    <property type="entry name" value="7tm_1"/>
    <property type="match status" value="1"/>
</dbReference>
<dbReference type="PANTHER" id="PTHR45695">
    <property type="entry name" value="LEUCOKININ RECEPTOR-RELATED"/>
    <property type="match status" value="1"/>
</dbReference>
<dbReference type="AlphaFoldDB" id="A0AAN9GJ41"/>
<reference evidence="12 13" key="1">
    <citation type="submission" date="2024-02" db="EMBL/GenBank/DDBJ databases">
        <title>Chromosome-scale genome assembly of the rough periwinkle Littorina saxatilis.</title>
        <authorList>
            <person name="De Jode A."/>
            <person name="Faria R."/>
            <person name="Formenti G."/>
            <person name="Sims Y."/>
            <person name="Smith T.P."/>
            <person name="Tracey A."/>
            <person name="Wood J.M.D."/>
            <person name="Zagrodzka Z.B."/>
            <person name="Johannesson K."/>
            <person name="Butlin R.K."/>
            <person name="Leder E.H."/>
        </authorList>
    </citation>
    <scope>NUCLEOTIDE SEQUENCE [LARGE SCALE GENOMIC DNA]</scope>
    <source>
        <strain evidence="12">Snail1</strain>
        <tissue evidence="12">Muscle</tissue>
    </source>
</reference>
<evidence type="ECO:0000256" key="2">
    <source>
        <dbReference type="ARBA" id="ARBA00022692"/>
    </source>
</evidence>
<feature type="transmembrane region" description="Helical" evidence="10">
    <location>
        <begin position="156"/>
        <end position="181"/>
    </location>
</feature>
<protein>
    <recommendedName>
        <fullName evidence="11">G-protein coupled receptors family 1 profile domain-containing protein</fullName>
    </recommendedName>
</protein>
<dbReference type="PANTHER" id="PTHR45695:SF37">
    <property type="entry name" value="FREE FATTY ACID RECEPTOR 4-LIKE"/>
    <property type="match status" value="1"/>
</dbReference>
<evidence type="ECO:0000256" key="6">
    <source>
        <dbReference type="ARBA" id="ARBA00023170"/>
    </source>
</evidence>
<feature type="domain" description="G-protein coupled receptors family 1 profile" evidence="11">
    <location>
        <begin position="60"/>
        <end position="408"/>
    </location>
</feature>
<evidence type="ECO:0000256" key="5">
    <source>
        <dbReference type="ARBA" id="ARBA00023136"/>
    </source>
</evidence>
<dbReference type="Gene3D" id="1.20.1070.10">
    <property type="entry name" value="Rhodopsin 7-helix transmembrane proteins"/>
    <property type="match status" value="1"/>
</dbReference>